<gene>
    <name evidence="1" type="ORF">ACKI1S_49830</name>
</gene>
<proteinExistence type="predicted"/>
<dbReference type="Proteomes" id="UP001631993">
    <property type="component" value="Unassembled WGS sequence"/>
</dbReference>
<name>A0ABW9J024_STRGJ</name>
<reference evidence="1 2" key="1">
    <citation type="submission" date="2024-12" db="EMBL/GenBank/DDBJ databases">
        <title>Forecasting of Potato common scab and diversities of Pathogenic streptomyces spp. in china.</title>
        <authorList>
            <person name="Handique U."/>
            <person name="Wu J."/>
        </authorList>
    </citation>
    <scope>NUCLEOTIDE SEQUENCE [LARGE SCALE GENOMIC DNA]</scope>
    <source>
        <strain evidence="1 2">ZRIMU1585</strain>
    </source>
</reference>
<sequence length="78" mass="8467">LSGYFNAFIDKIHTSIDQVKTTTVELERSVESLVEQTKSTLTMYSDQTKRTDNVATAINQLSSSAVEISNSAGHASSL</sequence>
<evidence type="ECO:0000313" key="2">
    <source>
        <dbReference type="Proteomes" id="UP001631993"/>
    </source>
</evidence>
<keyword evidence="2" id="KW-1185">Reference proteome</keyword>
<feature type="non-terminal residue" evidence="1">
    <location>
        <position position="1"/>
    </location>
</feature>
<evidence type="ECO:0000313" key="1">
    <source>
        <dbReference type="EMBL" id="MFM9654025.1"/>
    </source>
</evidence>
<dbReference type="Gene3D" id="1.10.287.950">
    <property type="entry name" value="Methyl-accepting chemotaxis protein"/>
    <property type="match status" value="1"/>
</dbReference>
<organism evidence="1 2">
    <name type="scientific">Streptomyces galilaeus</name>
    <dbReference type="NCBI Taxonomy" id="33899"/>
    <lineage>
        <taxon>Bacteria</taxon>
        <taxon>Bacillati</taxon>
        <taxon>Actinomycetota</taxon>
        <taxon>Actinomycetes</taxon>
        <taxon>Kitasatosporales</taxon>
        <taxon>Streptomycetaceae</taxon>
        <taxon>Streptomyces</taxon>
    </lineage>
</organism>
<dbReference type="EMBL" id="JBJVNE010000761">
    <property type="protein sequence ID" value="MFM9654025.1"/>
    <property type="molecule type" value="Genomic_DNA"/>
</dbReference>
<protein>
    <recommendedName>
        <fullName evidence="3">Methyl-accepting chemotaxis protein</fullName>
    </recommendedName>
</protein>
<dbReference type="RefSeq" id="WP_409098271.1">
    <property type="nucleotide sequence ID" value="NZ_JBJVNE010000761.1"/>
</dbReference>
<accession>A0ABW9J024</accession>
<feature type="non-terminal residue" evidence="1">
    <location>
        <position position="78"/>
    </location>
</feature>
<comment type="caution">
    <text evidence="1">The sequence shown here is derived from an EMBL/GenBank/DDBJ whole genome shotgun (WGS) entry which is preliminary data.</text>
</comment>
<dbReference type="SUPFAM" id="SSF58104">
    <property type="entry name" value="Methyl-accepting chemotaxis protein (MCP) signaling domain"/>
    <property type="match status" value="1"/>
</dbReference>
<evidence type="ECO:0008006" key="3">
    <source>
        <dbReference type="Google" id="ProtNLM"/>
    </source>
</evidence>